<evidence type="ECO:0000256" key="4">
    <source>
        <dbReference type="SAM" id="MobiDB-lite"/>
    </source>
</evidence>
<dbReference type="InterPro" id="IPR021136">
    <property type="entry name" value="Flagellar_hook_control-like_C"/>
</dbReference>
<dbReference type="PANTHER" id="PTHR37533:SF2">
    <property type="entry name" value="FLAGELLAR HOOK-LENGTH CONTROL PROTEIN"/>
    <property type="match status" value="1"/>
</dbReference>
<keyword evidence="7" id="KW-1185">Reference proteome</keyword>
<name>A0ABR9BH32_9GAMM</name>
<accession>A0ABR9BH32</accession>
<comment type="function">
    <text evidence="1">Controls the length of the flagellar hook.</text>
</comment>
<feature type="compositionally biased region" description="Basic and acidic residues" evidence="4">
    <location>
        <begin position="43"/>
        <end position="60"/>
    </location>
</feature>
<feature type="compositionally biased region" description="Polar residues" evidence="4">
    <location>
        <begin position="1"/>
        <end position="17"/>
    </location>
</feature>
<feature type="compositionally biased region" description="Basic and acidic residues" evidence="4">
    <location>
        <begin position="109"/>
        <end position="128"/>
    </location>
</feature>
<dbReference type="Proteomes" id="UP000649768">
    <property type="component" value="Unassembled WGS sequence"/>
</dbReference>
<keyword evidence="6" id="KW-0969">Cilium</keyword>
<dbReference type="InterPro" id="IPR052563">
    <property type="entry name" value="FliK"/>
</dbReference>
<feature type="domain" description="Flagellar hook-length control protein-like C-terminal" evidence="5">
    <location>
        <begin position="356"/>
        <end position="438"/>
    </location>
</feature>
<comment type="similarity">
    <text evidence="2">Belongs to the FliK family.</text>
</comment>
<gene>
    <name evidence="6" type="ORF">IFO68_04070</name>
</gene>
<evidence type="ECO:0000256" key="3">
    <source>
        <dbReference type="ARBA" id="ARBA00022795"/>
    </source>
</evidence>
<feature type="region of interest" description="Disordered" evidence="4">
    <location>
        <begin position="1"/>
        <end position="172"/>
    </location>
</feature>
<evidence type="ECO:0000259" key="5">
    <source>
        <dbReference type="Pfam" id="PF02120"/>
    </source>
</evidence>
<keyword evidence="6" id="KW-0282">Flagellum</keyword>
<organism evidence="6 7">
    <name type="scientific">Photobacterium arenosum</name>
    <dbReference type="NCBI Taxonomy" id="2774143"/>
    <lineage>
        <taxon>Bacteria</taxon>
        <taxon>Pseudomonadati</taxon>
        <taxon>Pseudomonadota</taxon>
        <taxon>Gammaproteobacteria</taxon>
        <taxon>Vibrionales</taxon>
        <taxon>Vibrionaceae</taxon>
        <taxon>Photobacterium</taxon>
    </lineage>
</organism>
<dbReference type="Gene3D" id="3.30.750.140">
    <property type="match status" value="1"/>
</dbReference>
<dbReference type="PANTHER" id="PTHR37533">
    <property type="entry name" value="FLAGELLAR HOOK-LENGTH CONTROL PROTEIN"/>
    <property type="match status" value="1"/>
</dbReference>
<comment type="caution">
    <text evidence="6">The sequence shown here is derived from an EMBL/GenBank/DDBJ whole genome shotgun (WGS) entry which is preliminary data.</text>
</comment>
<dbReference type="PRINTS" id="PR01007">
    <property type="entry name" value="FLGHOOKFLIK"/>
</dbReference>
<keyword evidence="6" id="KW-0966">Cell projection</keyword>
<sequence length="486" mass="50236">MKPSSSISVDFSASGSSVRPGKPARSDSREEPGLSGFSSRLESAVHSENKTATKRQKIESSDAQPAKASDNTAQTHKAKDSQRQENADKVTASKTSETPDDTAQTAENVKPESEGTEESIRAEAEALLDRLNASSQQLLMAKDGKELPPEAESSETEGVEMGLLSPGFSVQSGVQTLAQTGDLSEGGGDDDSVTAGQSGKLAEMLAAVTKGTASDAKGKGDKPDLTLVAGSVQSAIQGDAKAGSEGDTQPDWLSDAIARLSASAKGGEAGLADGANANQAGAGQPGVSASLQAALADAGLQMDTAQKEAMATGAASGTNAITGQPTSLAAMQRAEAQAQPAALPLQKEMAGEQLAERVQMLMSKNLKHVDIRLDPPELGRMQIKLAINNDQASVQFHVGNAQTRDLVEQAMPRLRELLQQQGIQLTQGSVQQDGNQQFAGQHTGTQQGEEGLARGGQSGQSQQDDDDGKAIAVTVSEPSDGIDYYA</sequence>
<keyword evidence="3" id="KW-1005">Bacterial flagellum biogenesis</keyword>
<dbReference type="CDD" id="cd17470">
    <property type="entry name" value="T3SS_Flik_C"/>
    <property type="match status" value="1"/>
</dbReference>
<dbReference type="EMBL" id="JACYTP010000002">
    <property type="protein sequence ID" value="MBD8511861.1"/>
    <property type="molecule type" value="Genomic_DNA"/>
</dbReference>
<evidence type="ECO:0000256" key="2">
    <source>
        <dbReference type="ARBA" id="ARBA00009149"/>
    </source>
</evidence>
<evidence type="ECO:0000313" key="7">
    <source>
        <dbReference type="Proteomes" id="UP000649768"/>
    </source>
</evidence>
<proteinExistence type="inferred from homology"/>
<evidence type="ECO:0000256" key="1">
    <source>
        <dbReference type="ARBA" id="ARBA00003944"/>
    </source>
</evidence>
<evidence type="ECO:0000313" key="6">
    <source>
        <dbReference type="EMBL" id="MBD8511861.1"/>
    </source>
</evidence>
<feature type="region of interest" description="Disordered" evidence="4">
    <location>
        <begin position="429"/>
        <end position="486"/>
    </location>
</feature>
<reference evidence="6 7" key="1">
    <citation type="submission" date="2020-09" db="EMBL/GenBank/DDBJ databases">
        <title>Photobacterium sp. CAU 1568 isolated from sand of Sido Beach.</title>
        <authorList>
            <person name="Kim W."/>
        </authorList>
    </citation>
    <scope>NUCLEOTIDE SEQUENCE [LARGE SCALE GENOMIC DNA]</scope>
    <source>
        <strain evidence="6 7">CAU 1568</strain>
    </source>
</reference>
<protein>
    <submittedName>
        <fullName evidence="6">Flagellar hook-length control protein FliK</fullName>
    </submittedName>
</protein>
<dbReference type="InterPro" id="IPR038610">
    <property type="entry name" value="FliK-like_C_sf"/>
</dbReference>
<dbReference type="Pfam" id="PF02120">
    <property type="entry name" value="Flg_hook"/>
    <property type="match status" value="1"/>
</dbReference>
<feature type="compositionally biased region" description="Low complexity" evidence="4">
    <location>
        <begin position="440"/>
        <end position="450"/>
    </location>
</feature>
<feature type="compositionally biased region" description="Basic and acidic residues" evidence="4">
    <location>
        <begin position="77"/>
        <end position="88"/>
    </location>
</feature>
<dbReference type="RefSeq" id="WP_192014704.1">
    <property type="nucleotide sequence ID" value="NZ_JACYTP010000002.1"/>
</dbReference>
<feature type="compositionally biased region" description="Polar residues" evidence="4">
    <location>
        <begin position="92"/>
        <end position="107"/>
    </location>
</feature>
<dbReference type="InterPro" id="IPR001635">
    <property type="entry name" value="Flag_hook_Flik"/>
</dbReference>